<reference evidence="2 3" key="1">
    <citation type="submission" date="2020-08" db="EMBL/GenBank/DDBJ databases">
        <title>Genomic Encyclopedia of Type Strains, Phase IV (KMG-IV): sequencing the most valuable type-strain genomes for metagenomic binning, comparative biology and taxonomic classification.</title>
        <authorList>
            <person name="Goeker M."/>
        </authorList>
    </citation>
    <scope>NUCLEOTIDE SEQUENCE [LARGE SCALE GENOMIC DNA]</scope>
    <source>
        <strain evidence="2 3">DSM 105137</strain>
    </source>
</reference>
<sequence length="449" mass="48961">MASPSLSRTMSLPSTQTYDHGAARTIKQLFWLYVLLLIFEGALRKWFLPGLATPLLIARDPVALLILLQAAASRFRVLNPYTLVSFAFTIVAFFLALAVGHQNLMVDIFGARITALHFPLIFVLGQVLTRDDVLQVGRFILWLVIPMVILIGIQFYSPQSAWVNRGVGGDMEGAGFSGAMGYFRPPGTFSFTIGVTLFFDLAASFVAYFWISRKHEISSLLLLVATAGVLLAIPLSLSRGYVFQLGITIAFLLIASFRSGRSFGRIVIFLLVLPPALLIMYQFPFFQTSIDVLLTRFTLAAKSEGGSIEGTLMTRFLGGNLGAINNSTREGLWGFGMGMGTNVGSKLISGELVFLVGENEWQRVMGEFGPFIGIIAIGTRVVLAIHLMLKSLATLLTNSDALPWILLSFGLVQIVYGQWGPPTILGFGILTASLIVAAINDPYTENQDA</sequence>
<accession>A0A840E502</accession>
<evidence type="ECO:0000313" key="2">
    <source>
        <dbReference type="EMBL" id="MBB4079023.1"/>
    </source>
</evidence>
<proteinExistence type="predicted"/>
<organism evidence="2 3">
    <name type="scientific">Neolewinella aquimaris</name>
    <dbReference type="NCBI Taxonomy" id="1835722"/>
    <lineage>
        <taxon>Bacteria</taxon>
        <taxon>Pseudomonadati</taxon>
        <taxon>Bacteroidota</taxon>
        <taxon>Saprospiria</taxon>
        <taxon>Saprospirales</taxon>
        <taxon>Lewinellaceae</taxon>
        <taxon>Neolewinella</taxon>
    </lineage>
</organism>
<keyword evidence="1" id="KW-0472">Membrane</keyword>
<keyword evidence="1" id="KW-0812">Transmembrane</keyword>
<feature type="transmembrane region" description="Helical" evidence="1">
    <location>
        <begin position="368"/>
        <end position="389"/>
    </location>
</feature>
<evidence type="ECO:0000313" key="3">
    <source>
        <dbReference type="Proteomes" id="UP000576209"/>
    </source>
</evidence>
<gene>
    <name evidence="2" type="ORF">GGR28_001640</name>
</gene>
<feature type="transmembrane region" description="Helical" evidence="1">
    <location>
        <begin position="217"/>
        <end position="235"/>
    </location>
</feature>
<feature type="transmembrane region" description="Helical" evidence="1">
    <location>
        <begin position="83"/>
        <end position="102"/>
    </location>
</feature>
<feature type="transmembrane region" description="Helical" evidence="1">
    <location>
        <begin position="425"/>
        <end position="443"/>
    </location>
</feature>
<feature type="transmembrane region" description="Helical" evidence="1">
    <location>
        <begin position="266"/>
        <end position="286"/>
    </location>
</feature>
<comment type="caution">
    <text evidence="2">The sequence shown here is derived from an EMBL/GenBank/DDBJ whole genome shotgun (WGS) entry which is preliminary data.</text>
</comment>
<dbReference type="AlphaFoldDB" id="A0A840E502"/>
<feature type="transmembrane region" description="Helical" evidence="1">
    <location>
        <begin position="189"/>
        <end position="210"/>
    </location>
</feature>
<dbReference type="Proteomes" id="UP000576209">
    <property type="component" value="Unassembled WGS sequence"/>
</dbReference>
<evidence type="ECO:0000256" key="1">
    <source>
        <dbReference type="SAM" id="Phobius"/>
    </source>
</evidence>
<keyword evidence="1" id="KW-1133">Transmembrane helix</keyword>
<feature type="transmembrane region" description="Helical" evidence="1">
    <location>
        <begin position="53"/>
        <end position="71"/>
    </location>
</feature>
<protein>
    <submittedName>
        <fullName evidence="2">Uncharacterized protein</fullName>
    </submittedName>
</protein>
<dbReference type="EMBL" id="JACIFF010000003">
    <property type="protein sequence ID" value="MBB4079023.1"/>
    <property type="molecule type" value="Genomic_DNA"/>
</dbReference>
<feature type="transmembrane region" description="Helical" evidence="1">
    <location>
        <begin position="139"/>
        <end position="157"/>
    </location>
</feature>
<name>A0A840E502_9BACT</name>
<keyword evidence="3" id="KW-1185">Reference proteome</keyword>
<feature type="transmembrane region" description="Helical" evidence="1">
    <location>
        <begin position="241"/>
        <end position="259"/>
    </location>
</feature>
<dbReference type="RefSeq" id="WP_183495265.1">
    <property type="nucleotide sequence ID" value="NZ_JACIFF010000003.1"/>
</dbReference>
<feature type="transmembrane region" description="Helical" evidence="1">
    <location>
        <begin position="108"/>
        <end position="127"/>
    </location>
</feature>